<keyword evidence="1" id="KW-0812">Transmembrane</keyword>
<organism evidence="2">
    <name type="scientific">viral metagenome</name>
    <dbReference type="NCBI Taxonomy" id="1070528"/>
    <lineage>
        <taxon>unclassified sequences</taxon>
        <taxon>metagenomes</taxon>
        <taxon>organismal metagenomes</taxon>
    </lineage>
</organism>
<feature type="transmembrane region" description="Helical" evidence="1">
    <location>
        <begin position="6"/>
        <end position="25"/>
    </location>
</feature>
<sequence length="238" mass="25138">MASLAKVPMIAILGLFAFLMIGGLLSKRGSVCGRGWLAFLMLPLAAAVVYSLFTGWLNPPEPLFNQADIQDAVQRFGAQAATKAGKTAVAKYLKKGLAKKTGGGSLARAKSMLGYALFLAFFQYVATALVVMIQKPDVPKNMIFKRSFIAAGISFLFSIGFIIAFTIISNVIPVVKSVLMVAQNLPVVGRLMNDNIYYAIALSPLHMLGALAAHGIACSFMNAPPPAPAGAEGDDQAP</sequence>
<keyword evidence="1" id="KW-1133">Transmembrane helix</keyword>
<dbReference type="EMBL" id="MN739202">
    <property type="protein sequence ID" value="QHS93330.1"/>
    <property type="molecule type" value="Genomic_DNA"/>
</dbReference>
<accession>A0A6C0BMS0</accession>
<reference evidence="2" key="1">
    <citation type="journal article" date="2020" name="Nature">
        <title>Giant virus diversity and host interactions through global metagenomics.</title>
        <authorList>
            <person name="Schulz F."/>
            <person name="Roux S."/>
            <person name="Paez-Espino D."/>
            <person name="Jungbluth S."/>
            <person name="Walsh D.A."/>
            <person name="Denef V.J."/>
            <person name="McMahon K.D."/>
            <person name="Konstantinidis K.T."/>
            <person name="Eloe-Fadrosh E.A."/>
            <person name="Kyrpides N.C."/>
            <person name="Woyke T."/>
        </authorList>
    </citation>
    <scope>NUCLEOTIDE SEQUENCE</scope>
    <source>
        <strain evidence="2">GVMAG-M-3300017989-17</strain>
    </source>
</reference>
<protein>
    <submittedName>
        <fullName evidence="2">Uncharacterized protein</fullName>
    </submittedName>
</protein>
<feature type="transmembrane region" description="Helical" evidence="1">
    <location>
        <begin position="195"/>
        <end position="217"/>
    </location>
</feature>
<feature type="transmembrane region" description="Helical" evidence="1">
    <location>
        <begin position="37"/>
        <end position="57"/>
    </location>
</feature>
<feature type="transmembrane region" description="Helical" evidence="1">
    <location>
        <begin position="153"/>
        <end position="175"/>
    </location>
</feature>
<feature type="transmembrane region" description="Helical" evidence="1">
    <location>
        <begin position="112"/>
        <end position="133"/>
    </location>
</feature>
<name>A0A6C0BMS0_9ZZZZ</name>
<evidence type="ECO:0000256" key="1">
    <source>
        <dbReference type="SAM" id="Phobius"/>
    </source>
</evidence>
<dbReference type="AlphaFoldDB" id="A0A6C0BMS0"/>
<keyword evidence="1" id="KW-0472">Membrane</keyword>
<evidence type="ECO:0000313" key="2">
    <source>
        <dbReference type="EMBL" id="QHS93330.1"/>
    </source>
</evidence>
<proteinExistence type="predicted"/>